<evidence type="ECO:0000313" key="1">
    <source>
        <dbReference type="EMBL" id="SHK24122.1"/>
    </source>
</evidence>
<dbReference type="RefSeq" id="WP_231967136.1">
    <property type="nucleotide sequence ID" value="NZ_LT670846.1"/>
</dbReference>
<name>A0A1M6QV31_9AQUI</name>
<protein>
    <submittedName>
        <fullName evidence="1">Putative beta-barrel porin-2, OmpL-like. bbp2</fullName>
    </submittedName>
</protein>
<reference evidence="1 2" key="1">
    <citation type="submission" date="2016-11" db="EMBL/GenBank/DDBJ databases">
        <authorList>
            <person name="Jaros S."/>
            <person name="Januszkiewicz K."/>
            <person name="Wedrychowicz H."/>
        </authorList>
    </citation>
    <scope>NUCLEOTIDE SEQUENCE [LARGE SCALE GENOMIC DNA]</scope>
    <source>
        <strain evidence="1 2">DSM 19557</strain>
    </source>
</reference>
<dbReference type="Proteomes" id="UP000189810">
    <property type="component" value="Chromosome I"/>
</dbReference>
<dbReference type="Pfam" id="PF07642">
    <property type="entry name" value="BBP2"/>
    <property type="match status" value="1"/>
</dbReference>
<dbReference type="AlphaFoldDB" id="A0A1M6QV31"/>
<evidence type="ECO:0000313" key="2">
    <source>
        <dbReference type="Proteomes" id="UP000189810"/>
    </source>
</evidence>
<accession>A0A1M6QV31</accession>
<sequence length="346" mass="37854">MATLSKLMKFISIPGSVTALLSTSYALELKGDTFGTLNLSGAITGYMVYTDNKSDNKRIRYDVGSALISLSKTPEPIGFTIVGGAYSFPVVGAPLSKASDYTSLYSAIPIAYLEISPSKRFSLQVGKLPTLIGYESPFTYQNNYIQRGLIWNMQPVIHNGLRFVYTADVFTLKAGVNDGFYTLSTSNPKPAFEGSIALTPIKDLSLSFNLLIPDTSSRPNNREYNAVISYSVGKLSFGMDFVYVESPHTPSKAEAEGGCLHLSYAFNDKLKLSSRLEYVKDKSGDGVDLVGLGDGNKGYTFTISPSYTKGNLFGRVELSYVKADKPFTQNLKDHQTRMAMEVGFLF</sequence>
<organism evidence="1 2">
    <name type="scientific">Thermocrinis minervae</name>
    <dbReference type="NCBI Taxonomy" id="381751"/>
    <lineage>
        <taxon>Bacteria</taxon>
        <taxon>Pseudomonadati</taxon>
        <taxon>Aquificota</taxon>
        <taxon>Aquificia</taxon>
        <taxon>Aquificales</taxon>
        <taxon>Aquificaceae</taxon>
        <taxon>Thermocrinis</taxon>
    </lineage>
</organism>
<dbReference type="STRING" id="381751.SAMN05444391_0410"/>
<keyword evidence="2" id="KW-1185">Reference proteome</keyword>
<dbReference type="SUPFAM" id="SSF56935">
    <property type="entry name" value="Porins"/>
    <property type="match status" value="1"/>
</dbReference>
<dbReference type="EMBL" id="LT670846">
    <property type="protein sequence ID" value="SHK24122.1"/>
    <property type="molecule type" value="Genomic_DNA"/>
</dbReference>
<dbReference type="InterPro" id="IPR011486">
    <property type="entry name" value="BBP2"/>
</dbReference>
<proteinExistence type="predicted"/>
<gene>
    <name evidence="1" type="ORF">SAMN05444391_0410</name>
</gene>